<dbReference type="EMBL" id="ULHB01000002">
    <property type="protein sequence ID" value="SYW74828.1"/>
    <property type="molecule type" value="Genomic_DNA"/>
</dbReference>
<name>A0A1K0FYP0_9BASI</name>
<feature type="domain" description="Cullin family profile" evidence="3">
    <location>
        <begin position="527"/>
        <end position="755"/>
    </location>
</feature>
<dbReference type="InterPro" id="IPR057975">
    <property type="entry name" value="TPR_ANAPC2"/>
</dbReference>
<dbReference type="GO" id="GO:0031625">
    <property type="term" value="F:ubiquitin protein ligase binding"/>
    <property type="evidence" value="ECO:0007669"/>
    <property type="project" value="InterPro"/>
</dbReference>
<dbReference type="PANTHER" id="PTHR45957:SF1">
    <property type="entry name" value="ANAPHASE-PROMOTING COMPLEX SUBUNIT 2"/>
    <property type="match status" value="1"/>
</dbReference>
<reference evidence="4" key="1">
    <citation type="submission" date="2016-04" db="EMBL/GenBank/DDBJ databases">
        <authorList>
            <person name="Evans L.H."/>
            <person name="Alamgir A."/>
            <person name="Owens N."/>
            <person name="Weber N.D."/>
            <person name="Virtaneva K."/>
            <person name="Barbian K."/>
            <person name="Babar A."/>
            <person name="Rosenke K."/>
        </authorList>
    </citation>
    <scope>NUCLEOTIDE SEQUENCE</scope>
    <source>
        <strain evidence="4">UB2112</strain>
    </source>
</reference>
<dbReference type="InterPro" id="IPR016158">
    <property type="entry name" value="Cullin_homology"/>
</dbReference>
<feature type="region of interest" description="Disordered" evidence="2">
    <location>
        <begin position="434"/>
        <end position="518"/>
    </location>
</feature>
<dbReference type="Proteomes" id="UP000658997">
    <property type="component" value="Unassembled WGS sequence"/>
</dbReference>
<accession>A0A1K0FYP0</accession>
<dbReference type="AlphaFoldDB" id="A0A1K0FYP0"/>
<comment type="similarity">
    <text evidence="1">Belongs to the cullin family.</text>
</comment>
<feature type="compositionally biased region" description="Basic residues" evidence="2">
    <location>
        <begin position="470"/>
        <end position="484"/>
    </location>
</feature>
<dbReference type="Pfam" id="PF25773">
    <property type="entry name" value="TPR_ANAPC2"/>
    <property type="match status" value="1"/>
</dbReference>
<dbReference type="OrthoDB" id="5581181at2759"/>
<gene>
    <name evidence="5" type="ORF">UBRO2_00238</name>
    <name evidence="4" type="ORF">UBRO_05023</name>
</gene>
<dbReference type="Gene3D" id="3.30.230.130">
    <property type="entry name" value="Cullin, Chain C, Domain 2"/>
    <property type="match status" value="1"/>
</dbReference>
<dbReference type="EMBL" id="LT558119">
    <property type="protein sequence ID" value="SAM75343.1"/>
    <property type="molecule type" value="Genomic_DNA"/>
</dbReference>
<dbReference type="InterPro" id="IPR036317">
    <property type="entry name" value="Cullin_homology_sf"/>
</dbReference>
<evidence type="ECO:0000313" key="6">
    <source>
        <dbReference type="Proteomes" id="UP000179920"/>
    </source>
</evidence>
<keyword evidence="7" id="KW-1185">Reference proteome</keyword>
<reference evidence="6" key="2">
    <citation type="submission" date="2016-04" db="EMBL/GenBank/DDBJ databases">
        <authorList>
            <person name="Guldener U."/>
            <person name="Guldener U."/>
        </authorList>
    </citation>
    <scope>NUCLEOTIDE SEQUENCE [LARGE SCALE GENOMIC DNA]</scope>
    <source>
        <strain evidence="6">UB2112</strain>
    </source>
</reference>
<dbReference type="Proteomes" id="UP000179920">
    <property type="component" value="Chromosome III"/>
</dbReference>
<sequence>MSLVQAWRQVLQSLASGSDHPSTRGTSASQLPSVDGYTTLTQFLEPSRPATCRFYDTASGRCLLDASANEALQTLLGGNASVSSSSKQDLSGLSPILLTLSNHYTDRCIQNFDTVAVELRASRLHGDLISSLHNIATWFQAWLSPYMTGSIFQGLNKERDDLLQTLRMRLRFYFDSRAAESLRQHLEQLFVEDTGNDLRASFVAHLNRAGLAGPALTLLTRVMHAEISRKVRAVVGAVELRPQDNVLPLESAARPVLQQWLDDEMKPRFAAIRDLCLQQDSKSTAGAMEEDDSAGEASSWQHRFDYELDKALCLTRANQLFDLVAMYPESSAALDDLRLSLQTADQRLSVAKTLSSSLQMRLLHPGAHTRDIIQMYVHLVRALREMDPTGVVLSRVVSPLRRYLRGRKDTVLVIVASMLGDDPDFTLLKDELERADQEEQEQEELDTHRRRRRPRRSLQTSTPAPSSGKSSKRAAKRRVPHNRRGASAADGSDSEASSEEDWDDPNWVPKPVEAGSGYRMSTSKDIISMLTSIFNDRSGFIAALEKSMADQLVQVKGYKAMKEYRNNMILKKRFGEKNMGKCDVMLGDVTESRRIDSEVHQRRRTKPIPASGVEGMVSRLHPLIVSRQFWPEHTTKPGSNPAGAAGNGVVASAASAGGANGSVGEFTLPPLFRRAQEEYGKTFSQSKAMRKLHWLNHLGTVELDVELDSGESLSLECTLIQASTLEVISRRSNGPSSATGAHVVTLTDVMEEFNLQREKDGRDALEFWVLVGLLKPVAGLADAFLVQSSLPSYGRAADEEGEGDDGESL</sequence>
<evidence type="ECO:0000256" key="1">
    <source>
        <dbReference type="PROSITE-ProRule" id="PRU00330"/>
    </source>
</evidence>
<evidence type="ECO:0000259" key="3">
    <source>
        <dbReference type="PROSITE" id="PS50069"/>
    </source>
</evidence>
<evidence type="ECO:0000256" key="2">
    <source>
        <dbReference type="SAM" id="MobiDB-lite"/>
    </source>
</evidence>
<evidence type="ECO:0000313" key="4">
    <source>
        <dbReference type="EMBL" id="SAM75343.1"/>
    </source>
</evidence>
<organism evidence="4 6">
    <name type="scientific">Ustilago bromivora</name>
    <dbReference type="NCBI Taxonomy" id="307758"/>
    <lineage>
        <taxon>Eukaryota</taxon>
        <taxon>Fungi</taxon>
        <taxon>Dikarya</taxon>
        <taxon>Basidiomycota</taxon>
        <taxon>Ustilaginomycotina</taxon>
        <taxon>Ustilaginomycetes</taxon>
        <taxon>Ustilaginales</taxon>
        <taxon>Ustilaginaceae</taxon>
        <taxon>Ustilago</taxon>
    </lineage>
</organism>
<evidence type="ECO:0000313" key="5">
    <source>
        <dbReference type="EMBL" id="SYW74828.1"/>
    </source>
</evidence>
<dbReference type="GO" id="GO:0005680">
    <property type="term" value="C:anaphase-promoting complex"/>
    <property type="evidence" value="ECO:0007669"/>
    <property type="project" value="TreeGrafter"/>
</dbReference>
<dbReference type="GO" id="GO:0006511">
    <property type="term" value="P:ubiquitin-dependent protein catabolic process"/>
    <property type="evidence" value="ECO:0007669"/>
    <property type="project" value="InterPro"/>
</dbReference>
<evidence type="ECO:0000313" key="7">
    <source>
        <dbReference type="Proteomes" id="UP000658997"/>
    </source>
</evidence>
<dbReference type="InterPro" id="IPR044554">
    <property type="entry name" value="ANAPC2"/>
</dbReference>
<dbReference type="SUPFAM" id="SSF75632">
    <property type="entry name" value="Cullin homology domain"/>
    <property type="match status" value="1"/>
</dbReference>
<dbReference type="PROSITE" id="PS50069">
    <property type="entry name" value="CULLIN_2"/>
    <property type="match status" value="1"/>
</dbReference>
<dbReference type="GO" id="GO:0007091">
    <property type="term" value="P:metaphase/anaphase transition of mitotic cell cycle"/>
    <property type="evidence" value="ECO:0007669"/>
    <property type="project" value="TreeGrafter"/>
</dbReference>
<feature type="compositionally biased region" description="Acidic residues" evidence="2">
    <location>
        <begin position="492"/>
        <end position="504"/>
    </location>
</feature>
<dbReference type="PANTHER" id="PTHR45957">
    <property type="entry name" value="ANAPHASE-PROMOTING COMPLEX SUBUNIT 2"/>
    <property type="match status" value="1"/>
</dbReference>
<proteinExistence type="inferred from homology"/>
<dbReference type="GO" id="GO:0070979">
    <property type="term" value="P:protein K11-linked ubiquitination"/>
    <property type="evidence" value="ECO:0007669"/>
    <property type="project" value="TreeGrafter"/>
</dbReference>
<protein>
    <submittedName>
        <fullName evidence="4">Related to component of the anaphase promoting complex</fullName>
    </submittedName>
</protein>
<reference evidence="5" key="3">
    <citation type="submission" date="2018-08" db="EMBL/GenBank/DDBJ databases">
        <authorList>
            <person name="Guldener U."/>
        </authorList>
    </citation>
    <scope>NUCLEOTIDE SEQUENCE</scope>
    <source>
        <strain evidence="5">UB2</strain>
    </source>
</reference>